<proteinExistence type="predicted"/>
<organism evidence="1 2">
    <name type="scientific">Parelaphostrongylus tenuis</name>
    <name type="common">Meningeal worm</name>
    <dbReference type="NCBI Taxonomy" id="148309"/>
    <lineage>
        <taxon>Eukaryota</taxon>
        <taxon>Metazoa</taxon>
        <taxon>Ecdysozoa</taxon>
        <taxon>Nematoda</taxon>
        <taxon>Chromadorea</taxon>
        <taxon>Rhabditida</taxon>
        <taxon>Rhabditina</taxon>
        <taxon>Rhabditomorpha</taxon>
        <taxon>Strongyloidea</taxon>
        <taxon>Metastrongylidae</taxon>
        <taxon>Parelaphostrongylus</taxon>
    </lineage>
</organism>
<evidence type="ECO:0000313" key="1">
    <source>
        <dbReference type="EMBL" id="KAJ1367616.1"/>
    </source>
</evidence>
<dbReference type="AlphaFoldDB" id="A0AAD5R1B0"/>
<reference evidence="1" key="1">
    <citation type="submission" date="2021-06" db="EMBL/GenBank/DDBJ databases">
        <title>Parelaphostrongylus tenuis whole genome reference sequence.</title>
        <authorList>
            <person name="Garwood T.J."/>
            <person name="Larsen P.A."/>
            <person name="Fountain-Jones N.M."/>
            <person name="Garbe J.R."/>
            <person name="Macchietto M.G."/>
            <person name="Kania S.A."/>
            <person name="Gerhold R.W."/>
            <person name="Richards J.E."/>
            <person name="Wolf T.M."/>
        </authorList>
    </citation>
    <scope>NUCLEOTIDE SEQUENCE</scope>
    <source>
        <strain evidence="1">MNPRO001-30</strain>
        <tissue evidence="1">Meninges</tissue>
    </source>
</reference>
<gene>
    <name evidence="1" type="primary">MBTD1_1</name>
    <name evidence="1" type="ORF">KIN20_028560</name>
</gene>
<dbReference type="SMART" id="SM00561">
    <property type="entry name" value="MBT"/>
    <property type="match status" value="1"/>
</dbReference>
<evidence type="ECO:0000313" key="2">
    <source>
        <dbReference type="Proteomes" id="UP001196413"/>
    </source>
</evidence>
<dbReference type="SUPFAM" id="SSF63748">
    <property type="entry name" value="Tudor/PWWP/MBT"/>
    <property type="match status" value="1"/>
</dbReference>
<dbReference type="Pfam" id="PF02820">
    <property type="entry name" value="MBT"/>
    <property type="match status" value="1"/>
</dbReference>
<dbReference type="InterPro" id="IPR004092">
    <property type="entry name" value="Mbt"/>
</dbReference>
<name>A0AAD5R1B0_PARTN</name>
<comment type="caution">
    <text evidence="1">The sequence shown here is derived from an EMBL/GenBank/DDBJ whole genome shotgun (WGS) entry which is preliminary data.</text>
</comment>
<dbReference type="GO" id="GO:0006355">
    <property type="term" value="P:regulation of DNA-templated transcription"/>
    <property type="evidence" value="ECO:0007669"/>
    <property type="project" value="InterPro"/>
</dbReference>
<dbReference type="Proteomes" id="UP001196413">
    <property type="component" value="Unassembled WGS sequence"/>
</dbReference>
<dbReference type="GO" id="GO:0005634">
    <property type="term" value="C:nucleus"/>
    <property type="evidence" value="ECO:0007669"/>
    <property type="project" value="InterPro"/>
</dbReference>
<keyword evidence="2" id="KW-1185">Reference proteome</keyword>
<protein>
    <submittedName>
        <fullName evidence="1">MBT domain-containing protein 1</fullName>
    </submittedName>
</protein>
<dbReference type="Gene3D" id="2.30.30.140">
    <property type="match status" value="1"/>
</dbReference>
<dbReference type="EMBL" id="JAHQIW010005959">
    <property type="protein sequence ID" value="KAJ1367616.1"/>
    <property type="molecule type" value="Genomic_DNA"/>
</dbReference>
<sequence length="258" mass="30065">MSLFHNVELLPGVVKHNDIATSWSWSKFLTSINKIDEKNKAVEKETWMKENVDAEGRQDFVEDGRMWPYVVPVNAFAEHIFANYTDKLTEGVVVEYTVRDYEDLMQSSVKTIWLAKIMKIAGYRLLLRWVGAKDEGDEKFDFWTNIGSNVLHSVGYGSITQGNKQAYAYIPPRFIADRWKEDGVDSVAKHIQSTMMPLQYVRTLRKHFEEDRKRVITEYVFKVNDRVELLDYNNSTRVRPARVQKSGWTKNLRPCDGD</sequence>
<accession>A0AAD5R1B0</accession>
<dbReference type="CDD" id="cd20097">
    <property type="entry name" value="MBT_dSfmbt-like_rpt1"/>
    <property type="match status" value="1"/>
</dbReference>